<name>A0A6P8GS09_CLUHA</name>
<organism evidence="12 15">
    <name type="scientific">Clupea harengus</name>
    <name type="common">Atlantic herring</name>
    <dbReference type="NCBI Taxonomy" id="7950"/>
    <lineage>
        <taxon>Eukaryota</taxon>
        <taxon>Metazoa</taxon>
        <taxon>Chordata</taxon>
        <taxon>Craniata</taxon>
        <taxon>Vertebrata</taxon>
        <taxon>Euteleostomi</taxon>
        <taxon>Actinopterygii</taxon>
        <taxon>Neopterygii</taxon>
        <taxon>Teleostei</taxon>
        <taxon>Clupei</taxon>
        <taxon>Clupeiformes</taxon>
        <taxon>Clupeoidei</taxon>
        <taxon>Clupeidae</taxon>
        <taxon>Clupea</taxon>
    </lineage>
</organism>
<dbReference type="PANTHER" id="PTHR46677:SF1">
    <property type="entry name" value="SMC5-SMC6 COMPLEX LOCALIZATION FACTOR PROTEIN 1"/>
    <property type="match status" value="1"/>
</dbReference>
<sequence>MSNRKRIFQISGIKDAQRKGQLLRAIKQVGGTYIGGPIYKESTTHLIVSQAVPSEKFLAACAGGKWIVTPEYVLDSLKLNTWLPEALYEVNLSIQSLGFTNPVQAWREKVARGVVSGAFQDWVVLLNVVDIKRRDTISRILKAGRAVVYLEKPASVPMTHVINRHVVEHPLDDAVPCASMRQLALHLFGKSFTGLKWPVHQPRNPSDWDVEDMDSSSENVIEETEVVEHTPDTGLLSRLENKMEEYIFYVEKWKQKRKLLYPEFQSFYLSCPTSKRGPTDLRNVQSLLDCGFFPQALEELQASLHPGVLPPAPLVLSLVRHALEGAAKPYFLSMFCTTLHSILRNNSPWGSATYAKYFQQILQCPECKKGVWSLLSTSFRVCMSSAATCHSLPSPARPELISFHGDLQEFLLRLFQLELHAVNSGLVAGASWSTILGSTFWTVWERSALSSKAMQQLVELLVEAYQWAQSCTEVEAVHRQRLVLRLQEVLEVVVEFWCQAHSALNRPLVEKSLPDLGEHIAILCLGQVSDMAPDFLLELIPSMLCSPLRVVTADALYRFVCRRNTIATGTEALSLRKIVSTYLKALGSLCVRRPAPDPSPRPQTEPALTSCASQKPGSGSKGSVCPYGPGKENIPRGLNRVNAAGETLLHRACKRDQVETLLHILAQPGTDVNVKDHAGWTPLHEACNHGSPACVRALLQHSPTLDLSSQVGGVSPLHDALLNGHLLIAKMLLQYGGSALLELRDNSGRTPLDLVTAATLRQDLQQCAAEGDSSLARAAAAVCDVQDLALVETCSCLLACLLLSYQQERELPGGGGGDSPLHLPPRLAQALLTHGATAVTGGWANAKAAQLAHDLETLLGMGQYVGALSPALRRCQGPHTGLLVQLLEDLEAEGRLLLAGGAALGV</sequence>
<evidence type="ECO:0000259" key="11">
    <source>
        <dbReference type="PROSITE" id="PS50172"/>
    </source>
</evidence>
<dbReference type="InterPro" id="IPR036770">
    <property type="entry name" value="Ankyrin_rpt-contain_sf"/>
</dbReference>
<reference evidence="13 14" key="1">
    <citation type="submission" date="2025-04" db="UniProtKB">
        <authorList>
            <consortium name="RefSeq"/>
        </authorList>
    </citation>
    <scope>IDENTIFICATION</scope>
</reference>
<dbReference type="PROSITE" id="PS50088">
    <property type="entry name" value="ANK_REPEAT"/>
    <property type="match status" value="3"/>
</dbReference>
<protein>
    <submittedName>
        <fullName evidence="13 14">SMC5-SMC6 complex localization factor protein 1</fullName>
    </submittedName>
</protein>
<gene>
    <name evidence="13 14 15" type="primary">slf1</name>
</gene>
<dbReference type="Pfam" id="PF00533">
    <property type="entry name" value="BRCT"/>
    <property type="match status" value="1"/>
</dbReference>
<dbReference type="InterPro" id="IPR057595">
    <property type="entry name" value="TopB1_SLF1_BRCT"/>
</dbReference>
<dbReference type="AlphaFoldDB" id="A0A6P8GS09"/>
<dbReference type="Gene3D" id="1.25.40.20">
    <property type="entry name" value="Ankyrin repeat-containing domain"/>
    <property type="match status" value="1"/>
</dbReference>
<keyword evidence="9" id="KW-0040">ANK repeat</keyword>
<keyword evidence="7" id="KW-0206">Cytoskeleton</keyword>
<dbReference type="GO" id="GO:0005634">
    <property type="term" value="C:nucleus"/>
    <property type="evidence" value="ECO:0007669"/>
    <property type="project" value="UniProtKB-SubCell"/>
</dbReference>
<dbReference type="Gene3D" id="3.40.50.10190">
    <property type="entry name" value="BRCT domain"/>
    <property type="match status" value="2"/>
</dbReference>
<dbReference type="RefSeq" id="XP_031441433.1">
    <property type="nucleotide sequence ID" value="XM_031585573.2"/>
</dbReference>
<evidence type="ECO:0000256" key="8">
    <source>
        <dbReference type="ARBA" id="ARBA00023242"/>
    </source>
</evidence>
<dbReference type="SUPFAM" id="SSF52113">
    <property type="entry name" value="BRCT domain"/>
    <property type="match status" value="1"/>
</dbReference>
<keyword evidence="12" id="KW-1185">Reference proteome</keyword>
<evidence type="ECO:0000256" key="3">
    <source>
        <dbReference type="ARBA" id="ARBA00022490"/>
    </source>
</evidence>
<proteinExistence type="predicted"/>
<dbReference type="CDD" id="cd17738">
    <property type="entry name" value="BRCT_TopBP1_rpt7"/>
    <property type="match status" value="1"/>
</dbReference>
<dbReference type="Pfam" id="PF23294">
    <property type="entry name" value="BRCT_TopB1_SLF1"/>
    <property type="match status" value="1"/>
</dbReference>
<dbReference type="PROSITE" id="PS50172">
    <property type="entry name" value="BRCT"/>
    <property type="match status" value="1"/>
</dbReference>
<dbReference type="SMART" id="SM00248">
    <property type="entry name" value="ANK"/>
    <property type="match status" value="3"/>
</dbReference>
<dbReference type="InterPro" id="IPR042479">
    <property type="entry name" value="Slf1"/>
</dbReference>
<accession>A0A6P8GS09</accession>
<evidence type="ECO:0000313" key="13">
    <source>
        <dbReference type="RefSeq" id="XP_031441431.1"/>
    </source>
</evidence>
<dbReference type="OrthoDB" id="273147at2759"/>
<comment type="subcellular location">
    <subcellularLocation>
        <location evidence="2">Cytoplasm</location>
        <location evidence="2">Cytoskeleton</location>
        <location evidence="2">Microtubule organizing center</location>
        <location evidence="2">Centrosome</location>
    </subcellularLocation>
    <subcellularLocation>
        <location evidence="1">Nucleus</location>
    </subcellularLocation>
</comment>
<dbReference type="GO" id="GO:1990166">
    <property type="term" value="P:protein localization to site of double-strand break"/>
    <property type="evidence" value="ECO:0007669"/>
    <property type="project" value="TreeGrafter"/>
</dbReference>
<feature type="repeat" description="ANK" evidence="9">
    <location>
        <begin position="678"/>
        <end position="710"/>
    </location>
</feature>
<evidence type="ECO:0000256" key="4">
    <source>
        <dbReference type="ARBA" id="ARBA00022737"/>
    </source>
</evidence>
<dbReference type="SUPFAM" id="SSF48403">
    <property type="entry name" value="Ankyrin repeat"/>
    <property type="match status" value="1"/>
</dbReference>
<dbReference type="InterPro" id="IPR002110">
    <property type="entry name" value="Ankyrin_rpt"/>
</dbReference>
<dbReference type="GeneTree" id="ENSGT00940000158953"/>
<dbReference type="InterPro" id="IPR001357">
    <property type="entry name" value="BRCT_dom"/>
</dbReference>
<dbReference type="Pfam" id="PF12796">
    <property type="entry name" value="Ank_2"/>
    <property type="match status" value="1"/>
</dbReference>
<dbReference type="GO" id="GO:2000781">
    <property type="term" value="P:positive regulation of double-strand break repair"/>
    <property type="evidence" value="ECO:0007669"/>
    <property type="project" value="InterPro"/>
</dbReference>
<dbReference type="GO" id="GO:0005813">
    <property type="term" value="C:centrosome"/>
    <property type="evidence" value="ECO:0007669"/>
    <property type="project" value="UniProtKB-SubCell"/>
</dbReference>
<feature type="repeat" description="ANK" evidence="9">
    <location>
        <begin position="712"/>
        <end position="736"/>
    </location>
</feature>
<keyword evidence="5" id="KW-0227">DNA damage</keyword>
<evidence type="ECO:0000256" key="9">
    <source>
        <dbReference type="PROSITE-ProRule" id="PRU00023"/>
    </source>
</evidence>
<dbReference type="RefSeq" id="XP_031441432.1">
    <property type="nucleotide sequence ID" value="XM_031585572.2"/>
</dbReference>
<dbReference type="SMART" id="SM00292">
    <property type="entry name" value="BRCT"/>
    <property type="match status" value="1"/>
</dbReference>
<evidence type="ECO:0000313" key="12">
    <source>
        <dbReference type="Proteomes" id="UP000515152"/>
    </source>
</evidence>
<dbReference type="GeneID" id="105895557"/>
<feature type="region of interest" description="Disordered" evidence="10">
    <location>
        <begin position="594"/>
        <end position="631"/>
    </location>
</feature>
<keyword evidence="4" id="KW-0677">Repeat</keyword>
<dbReference type="GO" id="GO:0006281">
    <property type="term" value="P:DNA repair"/>
    <property type="evidence" value="ECO:0007669"/>
    <property type="project" value="UniProtKB-KW"/>
</dbReference>
<evidence type="ECO:0000256" key="1">
    <source>
        <dbReference type="ARBA" id="ARBA00004123"/>
    </source>
</evidence>
<dbReference type="GO" id="GO:0035861">
    <property type="term" value="C:site of double-strand break"/>
    <property type="evidence" value="ECO:0007669"/>
    <property type="project" value="TreeGrafter"/>
</dbReference>
<dbReference type="InterPro" id="IPR036420">
    <property type="entry name" value="BRCT_dom_sf"/>
</dbReference>
<dbReference type="KEGG" id="char:105895557"/>
<feature type="domain" description="BRCT" evidence="11">
    <location>
        <begin position="8"/>
        <end position="90"/>
    </location>
</feature>
<keyword evidence="6" id="KW-0234">DNA repair</keyword>
<dbReference type="RefSeq" id="XP_031441431.1">
    <property type="nucleotide sequence ID" value="XM_031585571.2"/>
</dbReference>
<feature type="repeat" description="ANK" evidence="9">
    <location>
        <begin position="644"/>
        <end position="677"/>
    </location>
</feature>
<evidence type="ECO:0000256" key="2">
    <source>
        <dbReference type="ARBA" id="ARBA00004300"/>
    </source>
</evidence>
<evidence type="ECO:0000256" key="5">
    <source>
        <dbReference type="ARBA" id="ARBA00022763"/>
    </source>
</evidence>
<evidence type="ECO:0000256" key="10">
    <source>
        <dbReference type="SAM" id="MobiDB-lite"/>
    </source>
</evidence>
<keyword evidence="8" id="KW-0539">Nucleus</keyword>
<evidence type="ECO:0000256" key="7">
    <source>
        <dbReference type="ARBA" id="ARBA00023212"/>
    </source>
</evidence>
<evidence type="ECO:0000313" key="15">
    <source>
        <dbReference type="RefSeq" id="XP_031441433.1"/>
    </source>
</evidence>
<keyword evidence="3" id="KW-0963">Cytoplasm</keyword>
<dbReference type="Proteomes" id="UP000515152">
    <property type="component" value="Chromosome 18"/>
</dbReference>
<evidence type="ECO:0000256" key="6">
    <source>
        <dbReference type="ARBA" id="ARBA00023204"/>
    </source>
</evidence>
<feature type="compositionally biased region" description="Polar residues" evidence="10">
    <location>
        <begin position="606"/>
        <end position="617"/>
    </location>
</feature>
<dbReference type="PANTHER" id="PTHR46677">
    <property type="entry name" value="SMC5-SMC6 COMPLEX LOCALIZATION FACTOR PROTEIN 1"/>
    <property type="match status" value="1"/>
</dbReference>
<dbReference type="CTD" id="84250"/>
<dbReference type="PROSITE" id="PS50297">
    <property type="entry name" value="ANK_REP_REGION"/>
    <property type="match status" value="3"/>
</dbReference>
<evidence type="ECO:0000313" key="14">
    <source>
        <dbReference type="RefSeq" id="XP_031441432.1"/>
    </source>
</evidence>